<dbReference type="EMBL" id="CAQQ02022887">
    <property type="status" value="NOT_ANNOTATED_CDS"/>
    <property type="molecule type" value="Genomic_DNA"/>
</dbReference>
<dbReference type="EMBL" id="CAQQ02022885">
    <property type="status" value="NOT_ANNOTATED_CDS"/>
    <property type="molecule type" value="Genomic_DNA"/>
</dbReference>
<sequence>RSRVLISKLTPLWLPQQIIFSLALAGGNSVENLSALCDILGISRHPPLNPFETKPVTIQVRSIPLDLLGWGMAIKSNSCTLKNLEVIYQMEKHNNLETRNAVDVFLDSLGQNESISTLRFSSLIEVDVKDTEINYLANCVSKVLLKPRLENFELVLTLLEEDPPILKLQPVITAICRAITKQSKLSFLLLDLGLSTSQGMYAPTTTLGRSATLPRQPIEPTIDKRSCDSVVSKTWYPTPACEGGPHSSGTLHDLLLAAREPYSKLNGLDLSKAQLSLEDSMCLGETVRISNTLHTLKLEGCSRLSEILPSIIGASESMCIQMLSFGSPRLNLEDSAISMCSRALTSCSTLRLLSLDGWSFRIEELLPKGPLNPFSSGFGGFAAAWNSLESLGPKLLIILDGYDTQKSSPKRKGKHYPSDVHDLLDGLTWGRSASILLGGGQWGGPSRLLDTVQECPHLRNIVRTPLGCLAVSALFESISSSGDGDLPSEELDVIESILHCVTGDPLPQHIAELGRLAMFCLKMKRPSITLAELKMYCSSPESTMMGCLDRNLLVGKAAKKKGEFVYNFICPNMAEYLAASYLASLANRPGLLAAEITGLAIGGELDMDLLKVIQFAMGLLGPRSHVLISKLTPLWLPQQIIFSLALAGGNSVENLSALCDILGISRHPPLNPFE</sequence>
<dbReference type="EMBL" id="CAQQ02022883">
    <property type="status" value="NOT_ANNOTATED_CDS"/>
    <property type="molecule type" value="Genomic_DNA"/>
</dbReference>
<dbReference type="EMBL" id="CAQQ02022884">
    <property type="status" value="NOT_ANNOTATED_CDS"/>
    <property type="molecule type" value="Genomic_DNA"/>
</dbReference>
<dbReference type="HOGENOM" id="CLU_408044_0_0_1"/>
<dbReference type="AlphaFoldDB" id="T1GPL4"/>
<dbReference type="EnsemblMetazoa" id="MESCA005548-RA">
    <property type="protein sequence ID" value="MESCA005548-PA"/>
    <property type="gene ID" value="MESCA005548"/>
</dbReference>
<accession>T1GPL4</accession>
<protein>
    <submittedName>
        <fullName evidence="1">Uncharacterized protein</fullName>
    </submittedName>
</protein>
<reference evidence="1" key="2">
    <citation type="submission" date="2015-06" db="UniProtKB">
        <authorList>
            <consortium name="EnsemblMetazoa"/>
        </authorList>
    </citation>
    <scope>IDENTIFICATION</scope>
</reference>
<evidence type="ECO:0000313" key="1">
    <source>
        <dbReference type="EnsemblMetazoa" id="MESCA005548-PA"/>
    </source>
</evidence>
<reference evidence="2" key="1">
    <citation type="submission" date="2013-02" db="EMBL/GenBank/DDBJ databases">
        <authorList>
            <person name="Hughes D."/>
        </authorList>
    </citation>
    <scope>NUCLEOTIDE SEQUENCE</scope>
    <source>
        <strain>Durham</strain>
        <strain evidence="2">NC isolate 2 -- Noor lab</strain>
    </source>
</reference>
<organism evidence="1 2">
    <name type="scientific">Megaselia scalaris</name>
    <name type="common">Humpbacked fly</name>
    <name type="synonym">Phora scalaris</name>
    <dbReference type="NCBI Taxonomy" id="36166"/>
    <lineage>
        <taxon>Eukaryota</taxon>
        <taxon>Metazoa</taxon>
        <taxon>Ecdysozoa</taxon>
        <taxon>Arthropoda</taxon>
        <taxon>Hexapoda</taxon>
        <taxon>Insecta</taxon>
        <taxon>Pterygota</taxon>
        <taxon>Neoptera</taxon>
        <taxon>Endopterygota</taxon>
        <taxon>Diptera</taxon>
        <taxon>Brachycera</taxon>
        <taxon>Muscomorpha</taxon>
        <taxon>Platypezoidea</taxon>
        <taxon>Phoridae</taxon>
        <taxon>Megaseliini</taxon>
        <taxon>Megaselia</taxon>
    </lineage>
</organism>
<dbReference type="Gene3D" id="3.80.10.10">
    <property type="entry name" value="Ribonuclease Inhibitor"/>
    <property type="match status" value="1"/>
</dbReference>
<name>T1GPL4_MEGSC</name>
<evidence type="ECO:0000313" key="2">
    <source>
        <dbReference type="Proteomes" id="UP000015102"/>
    </source>
</evidence>
<dbReference type="STRING" id="36166.T1GPL4"/>
<dbReference type="EMBL" id="CAQQ02022886">
    <property type="status" value="NOT_ANNOTATED_CDS"/>
    <property type="molecule type" value="Genomic_DNA"/>
</dbReference>
<keyword evidence="2" id="KW-1185">Reference proteome</keyword>
<dbReference type="Proteomes" id="UP000015102">
    <property type="component" value="Unassembled WGS sequence"/>
</dbReference>
<dbReference type="InterPro" id="IPR032675">
    <property type="entry name" value="LRR_dom_sf"/>
</dbReference>
<proteinExistence type="predicted"/>